<dbReference type="STRING" id="324925.Ppha_1961"/>
<gene>
    <name evidence="1" type="ordered locus">Ppha_1961</name>
</gene>
<protein>
    <submittedName>
        <fullName evidence="1">Uncharacterized protein</fullName>
    </submittedName>
</protein>
<dbReference type="AlphaFoldDB" id="B4SCH2"/>
<evidence type="ECO:0000313" key="1">
    <source>
        <dbReference type="EMBL" id="ACF44177.1"/>
    </source>
</evidence>
<dbReference type="OrthoDB" id="595188at2"/>
<dbReference type="HOGENOM" id="CLU_1892455_0_0_10"/>
<dbReference type="EMBL" id="CP001110">
    <property type="protein sequence ID" value="ACF44177.1"/>
    <property type="molecule type" value="Genomic_DNA"/>
</dbReference>
<dbReference type="Proteomes" id="UP000002724">
    <property type="component" value="Chromosome"/>
</dbReference>
<keyword evidence="2" id="KW-1185">Reference proteome</keyword>
<evidence type="ECO:0000313" key="2">
    <source>
        <dbReference type="Proteomes" id="UP000002724"/>
    </source>
</evidence>
<proteinExistence type="predicted"/>
<accession>B4SCH2</accession>
<sequence>MQNNQEKKIEAVTKMALQFLAEAIGQCPVGLERSTNPDIVFAVVGFQYGAIQSAAYVAGLGEDASAGITADVLGRINGMDKERISKFLALMPTLAEKEYPPIGIGGNSIIGFFNSITDEEKLAKSVSLREILHQIEEM</sequence>
<dbReference type="RefSeq" id="WP_012508658.1">
    <property type="nucleotide sequence ID" value="NC_011060.1"/>
</dbReference>
<reference evidence="1 2" key="1">
    <citation type="submission" date="2008-06" db="EMBL/GenBank/DDBJ databases">
        <title>Complete sequence of Pelodictyon phaeoclathratiforme BU-1.</title>
        <authorList>
            <consortium name="US DOE Joint Genome Institute"/>
            <person name="Lucas S."/>
            <person name="Copeland A."/>
            <person name="Lapidus A."/>
            <person name="Glavina del Rio T."/>
            <person name="Dalin E."/>
            <person name="Tice H."/>
            <person name="Bruce D."/>
            <person name="Goodwin L."/>
            <person name="Pitluck S."/>
            <person name="Schmutz J."/>
            <person name="Larimer F."/>
            <person name="Land M."/>
            <person name="Hauser L."/>
            <person name="Kyrpides N."/>
            <person name="Mikhailova N."/>
            <person name="Liu Z."/>
            <person name="Li T."/>
            <person name="Zhao F."/>
            <person name="Overmann J."/>
            <person name="Bryant D.A."/>
            <person name="Richardson P."/>
        </authorList>
    </citation>
    <scope>NUCLEOTIDE SEQUENCE [LARGE SCALE GENOMIC DNA]</scope>
    <source>
        <strain evidence="2">DSM 5477 / BU-1</strain>
    </source>
</reference>
<organism evidence="1 2">
    <name type="scientific">Pelodictyon phaeoclathratiforme (strain DSM 5477 / BU-1)</name>
    <dbReference type="NCBI Taxonomy" id="324925"/>
    <lineage>
        <taxon>Bacteria</taxon>
        <taxon>Pseudomonadati</taxon>
        <taxon>Chlorobiota</taxon>
        <taxon>Chlorobiia</taxon>
        <taxon>Chlorobiales</taxon>
        <taxon>Chlorobiaceae</taxon>
        <taxon>Chlorobium/Pelodictyon group</taxon>
        <taxon>Pelodictyon</taxon>
    </lineage>
</organism>
<dbReference type="KEGG" id="pph:Ppha_1961"/>
<name>B4SCH2_PELPB</name>